<keyword evidence="2" id="KW-1185">Reference proteome</keyword>
<accession>A0A6G1LQQ0</accession>
<dbReference type="AlphaFoldDB" id="A0A6G1LQQ0"/>
<dbReference type="EMBL" id="ML995808">
    <property type="protein sequence ID" value="KAF2774474.1"/>
    <property type="molecule type" value="Genomic_DNA"/>
</dbReference>
<proteinExistence type="predicted"/>
<gene>
    <name evidence="1" type="ORF">EJ03DRAFT_7381</name>
</gene>
<evidence type="ECO:0000313" key="2">
    <source>
        <dbReference type="Proteomes" id="UP000799436"/>
    </source>
</evidence>
<reference evidence="1" key="1">
    <citation type="journal article" date="2020" name="Stud. Mycol.">
        <title>101 Dothideomycetes genomes: a test case for predicting lifestyles and emergence of pathogens.</title>
        <authorList>
            <person name="Haridas S."/>
            <person name="Albert R."/>
            <person name="Binder M."/>
            <person name="Bloem J."/>
            <person name="Labutti K."/>
            <person name="Salamov A."/>
            <person name="Andreopoulos B."/>
            <person name="Baker S."/>
            <person name="Barry K."/>
            <person name="Bills G."/>
            <person name="Bluhm B."/>
            <person name="Cannon C."/>
            <person name="Castanera R."/>
            <person name="Culley D."/>
            <person name="Daum C."/>
            <person name="Ezra D."/>
            <person name="Gonzalez J."/>
            <person name="Henrissat B."/>
            <person name="Kuo A."/>
            <person name="Liang C."/>
            <person name="Lipzen A."/>
            <person name="Lutzoni F."/>
            <person name="Magnuson J."/>
            <person name="Mondo S."/>
            <person name="Nolan M."/>
            <person name="Ohm R."/>
            <person name="Pangilinan J."/>
            <person name="Park H.-J."/>
            <person name="Ramirez L."/>
            <person name="Alfaro M."/>
            <person name="Sun H."/>
            <person name="Tritt A."/>
            <person name="Yoshinaga Y."/>
            <person name="Zwiers L.-H."/>
            <person name="Turgeon B."/>
            <person name="Goodwin S."/>
            <person name="Spatafora J."/>
            <person name="Crous P."/>
            <person name="Grigoriev I."/>
        </authorList>
    </citation>
    <scope>NUCLEOTIDE SEQUENCE</scope>
    <source>
        <strain evidence="1">CBS 116005</strain>
    </source>
</reference>
<protein>
    <submittedName>
        <fullName evidence="1">Uncharacterized protein</fullName>
    </submittedName>
</protein>
<name>A0A6G1LQQ0_9PEZI</name>
<dbReference type="Proteomes" id="UP000799436">
    <property type="component" value="Unassembled WGS sequence"/>
</dbReference>
<evidence type="ECO:0000313" key="1">
    <source>
        <dbReference type="EMBL" id="KAF2774474.1"/>
    </source>
</evidence>
<sequence length="168" mass="18481">MWIHAAHRIHLSGCPPSGNLSRVLDKARTVAVLCSSWSLASSNGAWAIVRKSQFVFVACVQHQTIHISPPDRRSGSLVPAARHHARAVLIGLTSLSLVRGVHFCFLSRDRHRALLLTLSTSPILQDSSGQRLLAYFIAGNRTGHAMRCATLPSCILFRDAVRSLTRRQ</sequence>
<organism evidence="1 2">
    <name type="scientific">Teratosphaeria nubilosa</name>
    <dbReference type="NCBI Taxonomy" id="161662"/>
    <lineage>
        <taxon>Eukaryota</taxon>
        <taxon>Fungi</taxon>
        <taxon>Dikarya</taxon>
        <taxon>Ascomycota</taxon>
        <taxon>Pezizomycotina</taxon>
        <taxon>Dothideomycetes</taxon>
        <taxon>Dothideomycetidae</taxon>
        <taxon>Mycosphaerellales</taxon>
        <taxon>Teratosphaeriaceae</taxon>
        <taxon>Teratosphaeria</taxon>
    </lineage>
</organism>